<organism evidence="2 3">
    <name type="scientific">Paractinoplanes tereljensis</name>
    <dbReference type="NCBI Taxonomy" id="571912"/>
    <lineage>
        <taxon>Bacteria</taxon>
        <taxon>Bacillati</taxon>
        <taxon>Actinomycetota</taxon>
        <taxon>Actinomycetes</taxon>
        <taxon>Micromonosporales</taxon>
        <taxon>Micromonosporaceae</taxon>
        <taxon>Paractinoplanes</taxon>
    </lineage>
</organism>
<evidence type="ECO:0000313" key="2">
    <source>
        <dbReference type="EMBL" id="GIF23450.1"/>
    </source>
</evidence>
<feature type="region of interest" description="Disordered" evidence="1">
    <location>
        <begin position="1"/>
        <end position="28"/>
    </location>
</feature>
<name>A0A919TWN5_9ACTN</name>
<dbReference type="EMBL" id="BOMY01000041">
    <property type="protein sequence ID" value="GIF23450.1"/>
    <property type="molecule type" value="Genomic_DNA"/>
</dbReference>
<evidence type="ECO:0000313" key="3">
    <source>
        <dbReference type="Proteomes" id="UP000623608"/>
    </source>
</evidence>
<reference evidence="2" key="1">
    <citation type="submission" date="2021-01" db="EMBL/GenBank/DDBJ databases">
        <title>Whole genome shotgun sequence of Actinoplanes tereljensis NBRC 105297.</title>
        <authorList>
            <person name="Komaki H."/>
            <person name="Tamura T."/>
        </authorList>
    </citation>
    <scope>NUCLEOTIDE SEQUENCE</scope>
    <source>
        <strain evidence="2">NBRC 105297</strain>
    </source>
</reference>
<dbReference type="Proteomes" id="UP000623608">
    <property type="component" value="Unassembled WGS sequence"/>
</dbReference>
<protein>
    <submittedName>
        <fullName evidence="2">Uncharacterized protein</fullName>
    </submittedName>
</protein>
<accession>A0A919TWN5</accession>
<proteinExistence type="predicted"/>
<keyword evidence="3" id="KW-1185">Reference proteome</keyword>
<comment type="caution">
    <text evidence="2">The sequence shown here is derived from an EMBL/GenBank/DDBJ whole genome shotgun (WGS) entry which is preliminary data.</text>
</comment>
<gene>
    <name evidence="2" type="ORF">Ate02nite_61800</name>
</gene>
<evidence type="ECO:0000256" key="1">
    <source>
        <dbReference type="SAM" id="MobiDB-lite"/>
    </source>
</evidence>
<sequence length="766" mass="80372">MNGHSNLTYPDVPATETSSSPFVGGARSMDAPGIAEAADYRSGEQGPMGLVSSPFADGLLGSGRSEADEAFGALVSELTDEGFDEAVQDLVDEAAGRHLTSAGTWSSEATGYLATGEVQNWMAELAAEADRMLEHVEQHFAARTPESLTDGEVDAALAELLAEAGPRLDGENFFGALARKAGSLLKGAAKLAKRGVAFAGRLVLGPLVGALRRIVPALLNWVLRKALNLLPENMRNDAAALAASFGITLPTAPTAPAAAATEPVPAGAADPAAGAEPTAGAALAELFDAHLAEAVLGGDQPATSRLTAEAQVTVEEDGRSAVAGLDAARATLTEQLAAAETGSVLTTEVEQFIPAVMAALPLIRAGIRVIGRDRVVGLIARPLAELIKGRVGPDATKVLSRAIADKGLALLRLEAESATDGRLGAEALVSMLEDTIRAVGELPAESLAEPLRVRAELQEAFGEAAARHLPAELLRADLDTNEIDGESAVWVMMPRGPGRRYRYRKCSRTFPVRISRNVARAVVLADGGTLEQRFLDEGTAGWPAEAEVHLYEALPGTHLGQLAASEDRADTSEFELLTPGTAALLLGQPGVGRAGYGVGRRYFRVVPGRGWRHPRQFKRAVVVLVLTGPRPVLRVHLRLSERAAHRLTELLAQGADVRIVTGFRSLILGLAKQSLPARIARQAQRTPDVALTAEQTQTLAAAVGERMVVAVAQQLRSLAPALAAAARDPAEGLTLTFEFGFADRAALAAGRPDAPNLTVRPGRHRD</sequence>
<dbReference type="AlphaFoldDB" id="A0A919TWN5"/>
<dbReference type="RefSeq" id="WP_203811354.1">
    <property type="nucleotide sequence ID" value="NZ_BOMY01000041.1"/>
</dbReference>